<evidence type="ECO:0000256" key="1">
    <source>
        <dbReference type="SAM" id="MobiDB-lite"/>
    </source>
</evidence>
<sequence length="105" mass="11057">ADHGGSCVPPAASLHLRPRGPAALGRAGRPSRGPARRRRRRPRETVLRTQRHARPRPLPPGALAQRRRHRAGPDGHGQGADAPAPGDPAVRRGAAVGARARPDAV</sequence>
<dbReference type="AlphaFoldDB" id="A0A6J4TYC9"/>
<feature type="compositionally biased region" description="Low complexity" evidence="1">
    <location>
        <begin position="19"/>
        <end position="33"/>
    </location>
</feature>
<gene>
    <name evidence="2" type="ORF">AVDCRST_MAG85-4033</name>
</gene>
<dbReference type="EMBL" id="CADCVT010000455">
    <property type="protein sequence ID" value="CAA9535161.1"/>
    <property type="molecule type" value="Genomic_DNA"/>
</dbReference>
<reference evidence="2" key="1">
    <citation type="submission" date="2020-02" db="EMBL/GenBank/DDBJ databases">
        <authorList>
            <person name="Meier V. D."/>
        </authorList>
    </citation>
    <scope>NUCLEOTIDE SEQUENCE</scope>
    <source>
        <strain evidence="2">AVDCRST_MAG85</strain>
    </source>
</reference>
<protein>
    <submittedName>
        <fullName evidence="2">Uncharacterized protein</fullName>
    </submittedName>
</protein>
<name>A0A6J4TYC9_9ACTN</name>
<accession>A0A6J4TYC9</accession>
<feature type="region of interest" description="Disordered" evidence="1">
    <location>
        <begin position="1"/>
        <end position="105"/>
    </location>
</feature>
<feature type="compositionally biased region" description="Low complexity" evidence="1">
    <location>
        <begin position="79"/>
        <end position="99"/>
    </location>
</feature>
<feature type="non-terminal residue" evidence="2">
    <location>
        <position position="1"/>
    </location>
</feature>
<evidence type="ECO:0000313" key="2">
    <source>
        <dbReference type="EMBL" id="CAA9535161.1"/>
    </source>
</evidence>
<proteinExistence type="predicted"/>
<organism evidence="2">
    <name type="scientific">uncultured Solirubrobacteraceae bacterium</name>
    <dbReference type="NCBI Taxonomy" id="1162706"/>
    <lineage>
        <taxon>Bacteria</taxon>
        <taxon>Bacillati</taxon>
        <taxon>Actinomycetota</taxon>
        <taxon>Thermoleophilia</taxon>
        <taxon>Solirubrobacterales</taxon>
        <taxon>Solirubrobacteraceae</taxon>
        <taxon>environmental samples</taxon>
    </lineage>
</organism>
<feature type="non-terminal residue" evidence="2">
    <location>
        <position position="105"/>
    </location>
</feature>